<dbReference type="SUPFAM" id="SSF54534">
    <property type="entry name" value="FKBP-like"/>
    <property type="match status" value="1"/>
</dbReference>
<reference evidence="2 3" key="1">
    <citation type="journal article" date="2017" name="Antonie Van Leeuwenhoek">
        <title>Rhizobium rhizosphaerae sp. nov., a novel species isolated from rice rhizosphere.</title>
        <authorList>
            <person name="Zhao J.J."/>
            <person name="Zhang J."/>
            <person name="Zhang R.J."/>
            <person name="Zhang C.W."/>
            <person name="Yin H.Q."/>
            <person name="Zhang X.X."/>
        </authorList>
    </citation>
    <scope>NUCLEOTIDE SEQUENCE [LARGE SCALE GENOMIC DNA]</scope>
    <source>
        <strain evidence="2 3">KMM 241</strain>
    </source>
</reference>
<evidence type="ECO:0000259" key="1">
    <source>
        <dbReference type="Pfam" id="PF01272"/>
    </source>
</evidence>
<proteinExistence type="predicted"/>
<dbReference type="GO" id="GO:0003677">
    <property type="term" value="F:DNA binding"/>
    <property type="evidence" value="ECO:0007669"/>
    <property type="project" value="InterPro"/>
</dbReference>
<dbReference type="InterPro" id="IPR036953">
    <property type="entry name" value="GreA/GreB_C_sf"/>
</dbReference>
<dbReference type="OrthoDB" id="6239887at2"/>
<gene>
    <name evidence="2" type="ORF">GMES_0743</name>
</gene>
<sequence length="148" mass="16395">MLMRIFRLFKTLLCPPDFMLQDAGYRILLNPMALSSLLNRLAFCDGEGACHRDCVRIGSTVVLRNMLNNEPLTVRIVLAERPQPAQGVVSVTSMIGASLLGLRCGDMVTLKRPCGELKWELMVVNQSATEIENSLLLRHANVEGSPLE</sequence>
<evidence type="ECO:0000313" key="2">
    <source>
        <dbReference type="EMBL" id="GAC23043.1"/>
    </source>
</evidence>
<accession>K6Z232</accession>
<organism evidence="2 3">
    <name type="scientific">Paraglaciecola mesophila KMM 241</name>
    <dbReference type="NCBI Taxonomy" id="1128912"/>
    <lineage>
        <taxon>Bacteria</taxon>
        <taxon>Pseudomonadati</taxon>
        <taxon>Pseudomonadota</taxon>
        <taxon>Gammaproteobacteria</taxon>
        <taxon>Alteromonadales</taxon>
        <taxon>Alteromonadaceae</taxon>
        <taxon>Paraglaciecola</taxon>
    </lineage>
</organism>
<dbReference type="Gene3D" id="3.10.50.30">
    <property type="entry name" value="Transcription elongation factor, GreA/GreB, C-terminal domain"/>
    <property type="match status" value="1"/>
</dbReference>
<dbReference type="GO" id="GO:0032784">
    <property type="term" value="P:regulation of DNA-templated transcription elongation"/>
    <property type="evidence" value="ECO:0007669"/>
    <property type="project" value="InterPro"/>
</dbReference>
<dbReference type="AlphaFoldDB" id="K6Z232"/>
<dbReference type="Proteomes" id="UP000006263">
    <property type="component" value="Unassembled WGS sequence"/>
</dbReference>
<protein>
    <recommendedName>
        <fullName evidence="1">Transcription elongation factor GreA/GreB C-terminal domain-containing protein</fullName>
    </recommendedName>
</protein>
<name>K6Z232_9ALTE</name>
<evidence type="ECO:0000313" key="3">
    <source>
        <dbReference type="Proteomes" id="UP000006263"/>
    </source>
</evidence>
<dbReference type="Pfam" id="PF01272">
    <property type="entry name" value="GreA_GreB"/>
    <property type="match status" value="1"/>
</dbReference>
<dbReference type="InterPro" id="IPR001437">
    <property type="entry name" value="Tscrpt_elong_fac_GreA/B_C"/>
</dbReference>
<dbReference type="EMBL" id="BAEP01000011">
    <property type="protein sequence ID" value="GAC23043.1"/>
    <property type="molecule type" value="Genomic_DNA"/>
</dbReference>
<feature type="domain" description="Transcription elongation factor GreA/GreB C-terminal" evidence="1">
    <location>
        <begin position="53"/>
        <end position="125"/>
    </location>
</feature>
<comment type="caution">
    <text evidence="2">The sequence shown here is derived from an EMBL/GenBank/DDBJ whole genome shotgun (WGS) entry which is preliminary data.</text>
</comment>
<dbReference type="eggNOG" id="COG0782">
    <property type="taxonomic scope" value="Bacteria"/>
</dbReference>